<feature type="transmembrane region" description="Helical" evidence="1">
    <location>
        <begin position="40"/>
        <end position="57"/>
    </location>
</feature>
<dbReference type="RefSeq" id="WP_017742123.1">
    <property type="nucleotide sequence ID" value="NZ_KQ976354.1"/>
</dbReference>
<name>A0A139XGJ5_9CYAN</name>
<dbReference type="Proteomes" id="UP000076925">
    <property type="component" value="Unassembled WGS sequence"/>
</dbReference>
<feature type="transmembrane region" description="Helical" evidence="1">
    <location>
        <begin position="103"/>
        <end position="123"/>
    </location>
</feature>
<protein>
    <submittedName>
        <fullName evidence="2">Enediyne biosynthesis protein UnbU</fullName>
    </submittedName>
</protein>
<comment type="caution">
    <text evidence="2">The sequence shown here is derived from an EMBL/GenBank/DDBJ whole genome shotgun (WGS) entry which is preliminary data.</text>
</comment>
<evidence type="ECO:0000313" key="2">
    <source>
        <dbReference type="EMBL" id="KYC43742.1"/>
    </source>
</evidence>
<keyword evidence="3" id="KW-1185">Reference proteome</keyword>
<sequence>MTTFESWHKANRLAGLRRFAVAITILNILGHTFLGFEQSWAQPLVALVTAYSLEIILEVVDAGVNQRIPRFIGGFKRLVDFLLSAHITGLAIAMLLYSNERLLPIIFSTTVAIGSKAIFRATVEKSTQHFFNPSNFGITITLLVFPWVSIAPPYQFTENLSGIGDWLLPGLIVISGTFLNARFTRRLPLIAAWLGGFIVQALLRSLAFGTPLTAAFVPMTGVAFVLFTFYMVTDPGTTPGKPFNQVVFGASVATAYGFLMVNHIVFGLFFALTIICILRGLSAYTQSLVAYIASEKVLVPAPTKVGEA</sequence>
<feature type="transmembrane region" description="Helical" evidence="1">
    <location>
        <begin position="253"/>
        <end position="278"/>
    </location>
</feature>
<accession>A0A139XGJ5</accession>
<gene>
    <name evidence="2" type="ORF">WA1_00835</name>
</gene>
<dbReference type="STRING" id="128403.WA1_00835"/>
<keyword evidence="1" id="KW-0812">Transmembrane</keyword>
<feature type="transmembrane region" description="Helical" evidence="1">
    <location>
        <begin position="16"/>
        <end position="34"/>
    </location>
</feature>
<feature type="transmembrane region" description="Helical" evidence="1">
    <location>
        <begin position="205"/>
        <end position="233"/>
    </location>
</feature>
<proteinExistence type="predicted"/>
<dbReference type="OrthoDB" id="260854at2"/>
<feature type="transmembrane region" description="Helical" evidence="1">
    <location>
        <begin position="78"/>
        <end position="97"/>
    </location>
</feature>
<feature type="transmembrane region" description="Helical" evidence="1">
    <location>
        <begin position="135"/>
        <end position="154"/>
    </location>
</feature>
<evidence type="ECO:0000313" key="3">
    <source>
        <dbReference type="Proteomes" id="UP000076925"/>
    </source>
</evidence>
<keyword evidence="1" id="KW-0472">Membrane</keyword>
<reference evidence="2 3" key="1">
    <citation type="journal article" date="2013" name="Genome Biol. Evol.">
        <title>Genomes of Stigonematalean cyanobacteria (subsection V) and the evolution of oxygenic photosynthesis from prokaryotes to plastids.</title>
        <authorList>
            <person name="Dagan T."/>
            <person name="Roettger M."/>
            <person name="Stucken K."/>
            <person name="Landan G."/>
            <person name="Koch R."/>
            <person name="Major P."/>
            <person name="Gould S.B."/>
            <person name="Goremykin V.V."/>
            <person name="Rippka R."/>
            <person name="Tandeau de Marsac N."/>
            <person name="Gugger M."/>
            <person name="Lockhart P.J."/>
            <person name="Allen J.F."/>
            <person name="Brune I."/>
            <person name="Maus I."/>
            <person name="Puhler A."/>
            <person name="Martin W.F."/>
        </authorList>
    </citation>
    <scope>NUCLEOTIDE SEQUENCE [LARGE SCALE GENOMIC DNA]</scope>
    <source>
        <strain evidence="2 3">PCC 7110</strain>
    </source>
</reference>
<keyword evidence="1" id="KW-1133">Transmembrane helix</keyword>
<dbReference type="EMBL" id="ANNX02000012">
    <property type="protein sequence ID" value="KYC43742.1"/>
    <property type="molecule type" value="Genomic_DNA"/>
</dbReference>
<evidence type="ECO:0000256" key="1">
    <source>
        <dbReference type="SAM" id="Phobius"/>
    </source>
</evidence>
<feature type="transmembrane region" description="Helical" evidence="1">
    <location>
        <begin position="166"/>
        <end position="184"/>
    </location>
</feature>
<dbReference type="AlphaFoldDB" id="A0A139XGJ5"/>
<organism evidence="2 3">
    <name type="scientific">Scytonema hofmannii PCC 7110</name>
    <dbReference type="NCBI Taxonomy" id="128403"/>
    <lineage>
        <taxon>Bacteria</taxon>
        <taxon>Bacillati</taxon>
        <taxon>Cyanobacteriota</taxon>
        <taxon>Cyanophyceae</taxon>
        <taxon>Nostocales</taxon>
        <taxon>Scytonemataceae</taxon>
        <taxon>Scytonema</taxon>
    </lineage>
</organism>